<organism evidence="1 2">
    <name type="scientific">Pleurodeles waltl</name>
    <name type="common">Iberian ribbed newt</name>
    <dbReference type="NCBI Taxonomy" id="8319"/>
    <lineage>
        <taxon>Eukaryota</taxon>
        <taxon>Metazoa</taxon>
        <taxon>Chordata</taxon>
        <taxon>Craniata</taxon>
        <taxon>Vertebrata</taxon>
        <taxon>Euteleostomi</taxon>
        <taxon>Amphibia</taxon>
        <taxon>Batrachia</taxon>
        <taxon>Caudata</taxon>
        <taxon>Salamandroidea</taxon>
        <taxon>Salamandridae</taxon>
        <taxon>Pleurodelinae</taxon>
        <taxon>Pleurodeles</taxon>
    </lineage>
</organism>
<evidence type="ECO:0000313" key="1">
    <source>
        <dbReference type="EMBL" id="KAJ1109107.1"/>
    </source>
</evidence>
<sequence length="96" mass="10799">MAEAMHREKRVTHLCLHFRALCSGALTCWLHGMHPGRLVGLLIPMAEISGDDGWQLPQRTSRKQLLATLNLIIMDGRVAEARSTKRSYMELPFPGC</sequence>
<protein>
    <recommendedName>
        <fullName evidence="3">Secreted protein</fullName>
    </recommendedName>
</protein>
<dbReference type="EMBL" id="JANPWB010000013">
    <property type="protein sequence ID" value="KAJ1109107.1"/>
    <property type="molecule type" value="Genomic_DNA"/>
</dbReference>
<proteinExistence type="predicted"/>
<reference evidence="1" key="1">
    <citation type="journal article" date="2022" name="bioRxiv">
        <title>Sequencing and chromosome-scale assembly of the giantPleurodeles waltlgenome.</title>
        <authorList>
            <person name="Brown T."/>
            <person name="Elewa A."/>
            <person name="Iarovenko S."/>
            <person name="Subramanian E."/>
            <person name="Araus A.J."/>
            <person name="Petzold A."/>
            <person name="Susuki M."/>
            <person name="Suzuki K.-i.T."/>
            <person name="Hayashi T."/>
            <person name="Toyoda A."/>
            <person name="Oliveira C."/>
            <person name="Osipova E."/>
            <person name="Leigh N.D."/>
            <person name="Simon A."/>
            <person name="Yun M.H."/>
        </authorList>
    </citation>
    <scope>NUCLEOTIDE SEQUENCE</scope>
    <source>
        <strain evidence="1">20211129_DDA</strain>
        <tissue evidence="1">Liver</tissue>
    </source>
</reference>
<comment type="caution">
    <text evidence="1">The sequence shown here is derived from an EMBL/GenBank/DDBJ whole genome shotgun (WGS) entry which is preliminary data.</text>
</comment>
<evidence type="ECO:0008006" key="3">
    <source>
        <dbReference type="Google" id="ProtNLM"/>
    </source>
</evidence>
<dbReference type="Proteomes" id="UP001066276">
    <property type="component" value="Chromosome 9"/>
</dbReference>
<name>A0AAV7MZL2_PLEWA</name>
<dbReference type="AlphaFoldDB" id="A0AAV7MZL2"/>
<accession>A0AAV7MZL2</accession>
<keyword evidence="2" id="KW-1185">Reference proteome</keyword>
<evidence type="ECO:0000313" key="2">
    <source>
        <dbReference type="Proteomes" id="UP001066276"/>
    </source>
</evidence>
<gene>
    <name evidence="1" type="ORF">NDU88_006472</name>
</gene>